<feature type="compositionally biased region" description="Gly residues" evidence="1">
    <location>
        <begin position="176"/>
        <end position="188"/>
    </location>
</feature>
<feature type="compositionally biased region" description="Polar residues" evidence="1">
    <location>
        <begin position="122"/>
        <end position="141"/>
    </location>
</feature>
<sequence length="216" mass="23158">MQSSQGHRSICSCIVGFGRNSSIRIRPIPTYGHGAKASHFRCDDARSFTSKITALRVSPVSSKFRQSRNAQQGFLKRRSPTPLRLSTPLSSLTALQDRSAQRPKPTSFSSFAPFSTGKGLLDSNQAPQCKNTSSSSHYSTLQGVHQGLDPAVCPRSIPLLNTRPVSTTSARWFGASGKGSGGGGGGTPNGNSNGPFRTHNYQFMNTSRNIFGHQDG</sequence>
<organism evidence="2 3">
    <name type="scientific">Elysia marginata</name>
    <dbReference type="NCBI Taxonomy" id="1093978"/>
    <lineage>
        <taxon>Eukaryota</taxon>
        <taxon>Metazoa</taxon>
        <taxon>Spiralia</taxon>
        <taxon>Lophotrochozoa</taxon>
        <taxon>Mollusca</taxon>
        <taxon>Gastropoda</taxon>
        <taxon>Heterobranchia</taxon>
        <taxon>Euthyneura</taxon>
        <taxon>Panpulmonata</taxon>
        <taxon>Sacoglossa</taxon>
        <taxon>Placobranchoidea</taxon>
        <taxon>Plakobranchidae</taxon>
        <taxon>Elysia</taxon>
    </lineage>
</organism>
<name>A0AAV4I5L8_9GAST</name>
<evidence type="ECO:0000313" key="2">
    <source>
        <dbReference type="EMBL" id="GFS04272.1"/>
    </source>
</evidence>
<reference evidence="2 3" key="1">
    <citation type="journal article" date="2021" name="Elife">
        <title>Chloroplast acquisition without the gene transfer in kleptoplastic sea slugs, Plakobranchus ocellatus.</title>
        <authorList>
            <person name="Maeda T."/>
            <person name="Takahashi S."/>
            <person name="Yoshida T."/>
            <person name="Shimamura S."/>
            <person name="Takaki Y."/>
            <person name="Nagai Y."/>
            <person name="Toyoda A."/>
            <person name="Suzuki Y."/>
            <person name="Arimoto A."/>
            <person name="Ishii H."/>
            <person name="Satoh N."/>
            <person name="Nishiyama T."/>
            <person name="Hasebe M."/>
            <person name="Maruyama T."/>
            <person name="Minagawa J."/>
            <person name="Obokata J."/>
            <person name="Shigenobu S."/>
        </authorList>
    </citation>
    <scope>NUCLEOTIDE SEQUENCE [LARGE SCALE GENOMIC DNA]</scope>
</reference>
<evidence type="ECO:0000256" key="1">
    <source>
        <dbReference type="SAM" id="MobiDB-lite"/>
    </source>
</evidence>
<gene>
    <name evidence="2" type="ORF">ElyMa_002908500</name>
</gene>
<dbReference type="AlphaFoldDB" id="A0AAV4I5L8"/>
<dbReference type="EMBL" id="BMAT01006006">
    <property type="protein sequence ID" value="GFS04272.1"/>
    <property type="molecule type" value="Genomic_DNA"/>
</dbReference>
<feature type="region of interest" description="Disordered" evidence="1">
    <location>
        <begin position="59"/>
        <end position="141"/>
    </location>
</feature>
<evidence type="ECO:0000313" key="3">
    <source>
        <dbReference type="Proteomes" id="UP000762676"/>
    </source>
</evidence>
<feature type="compositionally biased region" description="Low complexity" evidence="1">
    <location>
        <begin position="105"/>
        <end position="116"/>
    </location>
</feature>
<accession>A0AAV4I5L8</accession>
<feature type="region of interest" description="Disordered" evidence="1">
    <location>
        <begin position="170"/>
        <end position="199"/>
    </location>
</feature>
<feature type="compositionally biased region" description="Polar residues" evidence="1">
    <location>
        <begin position="59"/>
        <end position="72"/>
    </location>
</feature>
<comment type="caution">
    <text evidence="2">The sequence shown here is derived from an EMBL/GenBank/DDBJ whole genome shotgun (WGS) entry which is preliminary data.</text>
</comment>
<protein>
    <submittedName>
        <fullName evidence="2">Uncharacterized protein</fullName>
    </submittedName>
</protein>
<proteinExistence type="predicted"/>
<dbReference type="Proteomes" id="UP000762676">
    <property type="component" value="Unassembled WGS sequence"/>
</dbReference>
<keyword evidence="3" id="KW-1185">Reference proteome</keyword>
<feature type="compositionally biased region" description="Low complexity" evidence="1">
    <location>
        <begin position="80"/>
        <end position="93"/>
    </location>
</feature>